<dbReference type="EnsemblPlants" id="evm.model.10.1146">
    <property type="protein sequence ID" value="cds.evm.model.10.1146"/>
    <property type="gene ID" value="evm.TU.10.1146"/>
</dbReference>
<proteinExistence type="predicted"/>
<dbReference type="EMBL" id="UZAU01000818">
    <property type="status" value="NOT_ANNOTATED_CDS"/>
    <property type="molecule type" value="Genomic_DNA"/>
</dbReference>
<keyword evidence="2" id="KW-1185">Reference proteome</keyword>
<protein>
    <recommendedName>
        <fullName evidence="3">RNase H type-1 domain-containing protein</fullName>
    </recommendedName>
</protein>
<reference evidence="1" key="1">
    <citation type="submission" date="2021-03" db="UniProtKB">
        <authorList>
            <consortium name="EnsemblPlants"/>
        </authorList>
    </citation>
    <scope>IDENTIFICATION</scope>
</reference>
<organism evidence="1 2">
    <name type="scientific">Cannabis sativa</name>
    <name type="common">Hemp</name>
    <name type="synonym">Marijuana</name>
    <dbReference type="NCBI Taxonomy" id="3483"/>
    <lineage>
        <taxon>Eukaryota</taxon>
        <taxon>Viridiplantae</taxon>
        <taxon>Streptophyta</taxon>
        <taxon>Embryophyta</taxon>
        <taxon>Tracheophyta</taxon>
        <taxon>Spermatophyta</taxon>
        <taxon>Magnoliopsida</taxon>
        <taxon>eudicotyledons</taxon>
        <taxon>Gunneridae</taxon>
        <taxon>Pentapetalae</taxon>
        <taxon>rosids</taxon>
        <taxon>fabids</taxon>
        <taxon>Rosales</taxon>
        <taxon>Cannabaceae</taxon>
        <taxon>Cannabis</taxon>
    </lineage>
</organism>
<evidence type="ECO:0008006" key="3">
    <source>
        <dbReference type="Google" id="ProtNLM"/>
    </source>
</evidence>
<dbReference type="Gramene" id="evm.model.10.1146">
    <property type="protein sequence ID" value="cds.evm.model.10.1146"/>
    <property type="gene ID" value="evm.TU.10.1146"/>
</dbReference>
<sequence>MPCSFAREFEECGKHNAPILRSRPPVATSWTPPPQGLLKLNTDAAISKNHPSAGLGGVICNSDGKVVALLLLLTQLAEMRPSLKQCLSFFCFIGAPKITFPFTRLKLTTRPSSMLLWPPRKTFLCSEISSGCFISFSQRHYHACQVLY</sequence>
<dbReference type="AlphaFoldDB" id="A0A803QIM4"/>
<name>A0A803QIM4_CANSA</name>
<dbReference type="Proteomes" id="UP000596661">
    <property type="component" value="Unassembled WGS sequence"/>
</dbReference>
<evidence type="ECO:0000313" key="1">
    <source>
        <dbReference type="EnsemblPlants" id="cds.evm.model.10.1146"/>
    </source>
</evidence>
<evidence type="ECO:0000313" key="2">
    <source>
        <dbReference type="Proteomes" id="UP000596661"/>
    </source>
</evidence>
<accession>A0A803QIM4</accession>